<dbReference type="Gene3D" id="3.50.50.60">
    <property type="entry name" value="FAD/NAD(P)-binding domain"/>
    <property type="match status" value="1"/>
</dbReference>
<evidence type="ECO:0000313" key="2">
    <source>
        <dbReference type="EMBL" id="RMA78763.1"/>
    </source>
</evidence>
<dbReference type="GO" id="GO:0016491">
    <property type="term" value="F:oxidoreductase activity"/>
    <property type="evidence" value="ECO:0007669"/>
    <property type="project" value="InterPro"/>
</dbReference>
<feature type="domain" description="Amine oxidase" evidence="1">
    <location>
        <begin position="104"/>
        <end position="317"/>
    </location>
</feature>
<proteinExistence type="predicted"/>
<dbReference type="EMBL" id="REFJ01000005">
    <property type="protein sequence ID" value="RMA78763.1"/>
    <property type="molecule type" value="Genomic_DNA"/>
</dbReference>
<comment type="caution">
    <text evidence="2">The sequence shown here is derived from an EMBL/GenBank/DDBJ whole genome shotgun (WGS) entry which is preliminary data.</text>
</comment>
<name>A0A3M0A1D3_9GAMM</name>
<keyword evidence="3" id="KW-1185">Reference proteome</keyword>
<dbReference type="Pfam" id="PF13450">
    <property type="entry name" value="NAD_binding_8"/>
    <property type="match status" value="1"/>
</dbReference>
<dbReference type="PANTHER" id="PTHR16128">
    <property type="entry name" value="FAD/NAD(P)-BINDING OXIDOREDUCTASE FAMILY PROTEIN"/>
    <property type="match status" value="1"/>
</dbReference>
<protein>
    <recommendedName>
        <fullName evidence="1">Amine oxidase domain-containing protein</fullName>
    </recommendedName>
</protein>
<dbReference type="InterPro" id="IPR036188">
    <property type="entry name" value="FAD/NAD-bd_sf"/>
</dbReference>
<dbReference type="Gene3D" id="3.90.660.10">
    <property type="match status" value="1"/>
</dbReference>
<dbReference type="RefSeq" id="WP_121877405.1">
    <property type="nucleotide sequence ID" value="NZ_REFJ01000005.1"/>
</dbReference>
<sequence>MLKVAIVGAGLAGLTAASQLQGVAEVTVFDKARGVGGRQTARRTSPFIFDHGAQYFTARTNEFRKFISPYLANGTIARWNARYQKLAGSEVVTVSDWALDEPRYVGVGGMNQLCKQLAADMNVVLETRIESLRQNQQKKWQLGDQNGQQYGDFDWVIVTAPAPQSAALLPNSFKFMPTIQTIKMLGCISVMLGFESPISLPFDAAHVSDSDVNWIAVNSTKPGRTEPFSLVIHSSEAFAEANFEDPNGAAEHLIAEAARVTGQNLSEATLKIVQSWRFANNTEHHFNHDPFIDPGLKLAACGDWCEGGRVEGAFIAANKLVGKIKEVMA</sequence>
<dbReference type="SUPFAM" id="SSF51905">
    <property type="entry name" value="FAD/NAD(P)-binding domain"/>
    <property type="match status" value="1"/>
</dbReference>
<evidence type="ECO:0000259" key="1">
    <source>
        <dbReference type="Pfam" id="PF01593"/>
    </source>
</evidence>
<reference evidence="2 3" key="1">
    <citation type="submission" date="2018-10" db="EMBL/GenBank/DDBJ databases">
        <title>Genomic Encyclopedia of Type Strains, Phase IV (KMG-IV): sequencing the most valuable type-strain genomes for metagenomic binning, comparative biology and taxonomic classification.</title>
        <authorList>
            <person name="Goeker M."/>
        </authorList>
    </citation>
    <scope>NUCLEOTIDE SEQUENCE [LARGE SCALE GENOMIC DNA]</scope>
    <source>
        <strain evidence="2 3">DSM 25080</strain>
    </source>
</reference>
<dbReference type="Pfam" id="PF01593">
    <property type="entry name" value="Amino_oxidase"/>
    <property type="match status" value="1"/>
</dbReference>
<dbReference type="PANTHER" id="PTHR16128:SF5">
    <property type="entry name" value="FAD_NAD(P)-BINDING OXIDOREDUCTASE FAMILY PROTEIN"/>
    <property type="match status" value="1"/>
</dbReference>
<dbReference type="AlphaFoldDB" id="A0A3M0A1D3"/>
<accession>A0A3M0A1D3</accession>
<organism evidence="2 3">
    <name type="scientific">Umboniibacter marinipuniceus</name>
    <dbReference type="NCBI Taxonomy" id="569599"/>
    <lineage>
        <taxon>Bacteria</taxon>
        <taxon>Pseudomonadati</taxon>
        <taxon>Pseudomonadota</taxon>
        <taxon>Gammaproteobacteria</taxon>
        <taxon>Cellvibrionales</taxon>
        <taxon>Cellvibrionaceae</taxon>
        <taxon>Umboniibacter</taxon>
    </lineage>
</organism>
<dbReference type="InterPro" id="IPR002937">
    <property type="entry name" value="Amino_oxidase"/>
</dbReference>
<evidence type="ECO:0000313" key="3">
    <source>
        <dbReference type="Proteomes" id="UP000267187"/>
    </source>
</evidence>
<dbReference type="OrthoDB" id="5792777at2"/>
<gene>
    <name evidence="2" type="ORF">DFR27_2102</name>
</gene>
<dbReference type="Proteomes" id="UP000267187">
    <property type="component" value="Unassembled WGS sequence"/>
</dbReference>